<dbReference type="InterPro" id="IPR050816">
    <property type="entry name" value="Flavin-dep_Halogenase_NPB"/>
</dbReference>
<dbReference type="PIRSF" id="PIRSF011396">
    <property type="entry name" value="Trp_halogenase"/>
    <property type="match status" value="1"/>
</dbReference>
<accession>A0ABX7BLC1</accession>
<dbReference type="RefSeq" id="WP_201102743.1">
    <property type="nucleotide sequence ID" value="NZ_CP067977.1"/>
</dbReference>
<dbReference type="Pfam" id="PF04820">
    <property type="entry name" value="Trp_halogenase"/>
    <property type="match status" value="1"/>
</dbReference>
<dbReference type="SUPFAM" id="SSF51905">
    <property type="entry name" value="FAD/NAD(P)-binding domain"/>
    <property type="match status" value="1"/>
</dbReference>
<proteinExistence type="predicted"/>
<dbReference type="PANTHER" id="PTHR43747">
    <property type="entry name" value="FAD-BINDING PROTEIN"/>
    <property type="match status" value="1"/>
</dbReference>
<name>A0ABX7BLC1_9CAUL</name>
<dbReference type="InterPro" id="IPR036188">
    <property type="entry name" value="FAD/NAD-bd_sf"/>
</dbReference>
<protein>
    <submittedName>
        <fullName evidence="1">Tryptophan 7-halogenase</fullName>
    </submittedName>
</protein>
<dbReference type="EMBL" id="CP067977">
    <property type="protein sequence ID" value="QQQ18372.1"/>
    <property type="molecule type" value="Genomic_DNA"/>
</dbReference>
<dbReference type="PANTHER" id="PTHR43747:SF4">
    <property type="entry name" value="FLAVIN-DEPENDENT TRYPTOPHAN HALOGENASE"/>
    <property type="match status" value="1"/>
</dbReference>
<organism evidence="1 2">
    <name type="scientific">Brevundimonas vitisensis</name>
    <dbReference type="NCBI Taxonomy" id="2800818"/>
    <lineage>
        <taxon>Bacteria</taxon>
        <taxon>Pseudomonadati</taxon>
        <taxon>Pseudomonadota</taxon>
        <taxon>Alphaproteobacteria</taxon>
        <taxon>Caulobacterales</taxon>
        <taxon>Caulobacteraceae</taxon>
        <taxon>Brevundimonas</taxon>
    </lineage>
</organism>
<gene>
    <name evidence="1" type="ORF">JIP62_13925</name>
</gene>
<evidence type="ECO:0000313" key="2">
    <source>
        <dbReference type="Proteomes" id="UP000595448"/>
    </source>
</evidence>
<dbReference type="Proteomes" id="UP000595448">
    <property type="component" value="Chromosome"/>
</dbReference>
<dbReference type="InterPro" id="IPR033856">
    <property type="entry name" value="Trp_halogen"/>
</dbReference>
<sequence>MSAPPIDHPDRIRSVVIVGGGTAGWMTAAALAKILGPRYADITLIESEEIGTVGVGEATIPQIRLFNDMLGLDENDFVRRTQGSFKLGIEFVDWGKKGDRYIHPFGRYGLDMEGVSFHAFYLKARAAGETHDLADYSLEASAARAGRFMRAIQAGNSPLSKIAYAFHFDAGLYARYLREYSEARGVVRCEGKVADVTLRPADGFVEAVVMDDGTRIEADLFIDCSGFRGLLIEQALGTGYDDWSKWLPCDRALAVPCESAGPPTPFTRSTARTAGWQWRIPLQHRIGNGYVYSSGYISDEEAATTLLANLDGKALADPRPLKFVTGRRRKFWNRNVVALGLASGFMEPLESTSIHLVQAGIAKLMVMFPDRRFASAGIDRYNRIVGEEYERIRDFLVLHYNTTTRDDSPFWDYVRTMEVPDGLAEKYALYRDNGRIFRENDELFSDTSWFAVMAGQNLWPATHDPVADVLSDQEVARRLGNMRGVYRTCLDQMPSHADFIAAHCAAN</sequence>
<dbReference type="Gene3D" id="3.50.50.60">
    <property type="entry name" value="FAD/NAD(P)-binding domain"/>
    <property type="match status" value="1"/>
</dbReference>
<reference evidence="1 2" key="1">
    <citation type="submission" date="2021-01" db="EMBL/GenBank/DDBJ databases">
        <title>Brevundimonas vitis sp. nov., an bacterium isolated from grape (Vitis vinifera).</title>
        <authorList>
            <person name="Jiang L."/>
            <person name="Lee J."/>
        </authorList>
    </citation>
    <scope>NUCLEOTIDE SEQUENCE [LARGE SCALE GENOMIC DNA]</scope>
    <source>
        <strain evidence="1 2">GRTSA-9</strain>
    </source>
</reference>
<keyword evidence="2" id="KW-1185">Reference proteome</keyword>
<dbReference type="InterPro" id="IPR006905">
    <property type="entry name" value="Flavin_halogenase"/>
</dbReference>
<evidence type="ECO:0000313" key="1">
    <source>
        <dbReference type="EMBL" id="QQQ18372.1"/>
    </source>
</evidence>